<proteinExistence type="predicted"/>
<sequence>MRFDFKTLTVGHSYSRDSLAEKWGYKGRQAISRGIVTPASDNKIILFVTKNKQKADTQYNDFFIEEGLLHMEGETSHFNDKRLQNAEVNNESIYLFYRNMHHTPFQYYGEVCLVECALYDNKPSTFILRLI</sequence>
<name>A0A5D4RX41_9BACI</name>
<dbReference type="EMBL" id="VTEQ01000002">
    <property type="protein sequence ID" value="TYS54941.1"/>
    <property type="molecule type" value="Genomic_DNA"/>
</dbReference>
<evidence type="ECO:0000313" key="2">
    <source>
        <dbReference type="Proteomes" id="UP000322997"/>
    </source>
</evidence>
<accession>A0A5D4RX41</accession>
<evidence type="ECO:0000313" key="1">
    <source>
        <dbReference type="EMBL" id="TYS54941.1"/>
    </source>
</evidence>
<gene>
    <name evidence="1" type="ORF">FZC83_08305</name>
</gene>
<organism evidence="1 2">
    <name type="scientific">Rossellomorea marisflavi</name>
    <dbReference type="NCBI Taxonomy" id="189381"/>
    <lineage>
        <taxon>Bacteria</taxon>
        <taxon>Bacillati</taxon>
        <taxon>Bacillota</taxon>
        <taxon>Bacilli</taxon>
        <taxon>Bacillales</taxon>
        <taxon>Bacillaceae</taxon>
        <taxon>Rossellomorea</taxon>
    </lineage>
</organism>
<reference evidence="1 2" key="1">
    <citation type="submission" date="2019-08" db="EMBL/GenBank/DDBJ databases">
        <title>Bacillus genomes from the desert of Cuatro Cienegas, Coahuila.</title>
        <authorList>
            <person name="Olmedo-Alvarez G."/>
        </authorList>
    </citation>
    <scope>NUCLEOTIDE SEQUENCE [LARGE SCALE GENOMIC DNA]</scope>
    <source>
        <strain evidence="1 2">CH108_3D</strain>
    </source>
</reference>
<protein>
    <submittedName>
        <fullName evidence="1">Uncharacterized protein</fullName>
    </submittedName>
</protein>
<comment type="caution">
    <text evidence="1">The sequence shown here is derived from an EMBL/GenBank/DDBJ whole genome shotgun (WGS) entry which is preliminary data.</text>
</comment>
<dbReference type="RefSeq" id="WP_148985008.1">
    <property type="nucleotide sequence ID" value="NZ_CP197480.1"/>
</dbReference>
<dbReference type="AlphaFoldDB" id="A0A5D4RX41"/>
<dbReference type="Proteomes" id="UP000322997">
    <property type="component" value="Unassembled WGS sequence"/>
</dbReference>